<name>A0A5M3W8R9_9ACTN</name>
<dbReference type="OrthoDB" id="1215854at2"/>
<dbReference type="SUPFAM" id="SSF55486">
    <property type="entry name" value="Metalloproteases ('zincins'), catalytic domain"/>
    <property type="match status" value="1"/>
</dbReference>
<comment type="caution">
    <text evidence="1">The sequence shown here is derived from an EMBL/GenBank/DDBJ whole genome shotgun (WGS) entry which is preliminary data.</text>
</comment>
<dbReference type="Proteomes" id="UP000334990">
    <property type="component" value="Unassembled WGS sequence"/>
</dbReference>
<dbReference type="GO" id="GO:0008237">
    <property type="term" value="F:metallopeptidase activity"/>
    <property type="evidence" value="ECO:0007669"/>
    <property type="project" value="InterPro"/>
</dbReference>
<dbReference type="InterPro" id="IPR024079">
    <property type="entry name" value="MetalloPept_cat_dom_sf"/>
</dbReference>
<evidence type="ECO:0000313" key="2">
    <source>
        <dbReference type="Proteomes" id="UP000334990"/>
    </source>
</evidence>
<gene>
    <name evidence="1" type="ORF">Acor_75330</name>
</gene>
<dbReference type="AlphaFoldDB" id="A0A5M3W8R9"/>
<keyword evidence="2" id="KW-1185">Reference proteome</keyword>
<accession>A0A5M3W8R9</accession>
<proteinExistence type="predicted"/>
<evidence type="ECO:0000313" key="1">
    <source>
        <dbReference type="EMBL" id="GES05465.1"/>
    </source>
</evidence>
<sequence>MKIDFKRLLAGAATLAIGMTGWQTGTASAASASCLATTKVNTFVAIGSPFGGGTTLSWNVTPGCPGVAVVLLGGVGENGSVGANGKVVKNPATTTEYRLFATTGTLLTKQLGSQVVLAGKSIGYKMTYGLQSFPASGAEGEAANAIANKITRSFSDVTKRTFLGRALEVHIIPVNMKLTQLPPWANLTGTTCGNDPTCVADRNWSDVRGYGGTPIGTDRLAIAVGAEQLVAVANNPWKNTHRLGHVLAHELGHVPHQLAAEPLKNAVRHALIVRKATGGEFIGNEDYTRSSPEEYWAEGTAALFNYPISDLGEHPEEFTGYWLKQNDPTLFKLLSTVYQGVLICNPSGFCSL</sequence>
<dbReference type="RefSeq" id="WP_155341458.1">
    <property type="nucleotide sequence ID" value="NZ_BAAABN010000040.1"/>
</dbReference>
<dbReference type="PROSITE" id="PS51257">
    <property type="entry name" value="PROKAR_LIPOPROTEIN"/>
    <property type="match status" value="1"/>
</dbReference>
<organism evidence="1 2">
    <name type="scientific">Acrocarpospora corrugata</name>
    <dbReference type="NCBI Taxonomy" id="35763"/>
    <lineage>
        <taxon>Bacteria</taxon>
        <taxon>Bacillati</taxon>
        <taxon>Actinomycetota</taxon>
        <taxon>Actinomycetes</taxon>
        <taxon>Streptosporangiales</taxon>
        <taxon>Streptosporangiaceae</taxon>
        <taxon>Acrocarpospora</taxon>
    </lineage>
</organism>
<reference evidence="1 2" key="1">
    <citation type="submission" date="2019-10" db="EMBL/GenBank/DDBJ databases">
        <title>Whole genome shotgun sequence of Acrocarpospora corrugata NBRC 13972.</title>
        <authorList>
            <person name="Ichikawa N."/>
            <person name="Kimura A."/>
            <person name="Kitahashi Y."/>
            <person name="Komaki H."/>
            <person name="Oguchi A."/>
        </authorList>
    </citation>
    <scope>NUCLEOTIDE SEQUENCE [LARGE SCALE GENOMIC DNA]</scope>
    <source>
        <strain evidence="1 2">NBRC 13972</strain>
    </source>
</reference>
<protein>
    <submittedName>
        <fullName evidence="1">Uncharacterized protein</fullName>
    </submittedName>
</protein>
<dbReference type="EMBL" id="BLAD01000101">
    <property type="protein sequence ID" value="GES05465.1"/>
    <property type="molecule type" value="Genomic_DNA"/>
</dbReference>
<dbReference type="Gene3D" id="3.40.390.10">
    <property type="entry name" value="Collagenase (Catalytic Domain)"/>
    <property type="match status" value="1"/>
</dbReference>